<dbReference type="AlphaFoldDB" id="A0A0F9N623"/>
<reference evidence="1" key="1">
    <citation type="journal article" date="2015" name="Nature">
        <title>Complex archaea that bridge the gap between prokaryotes and eukaryotes.</title>
        <authorList>
            <person name="Spang A."/>
            <person name="Saw J.H."/>
            <person name="Jorgensen S.L."/>
            <person name="Zaremba-Niedzwiedzka K."/>
            <person name="Martijn J."/>
            <person name="Lind A.E."/>
            <person name="van Eijk R."/>
            <person name="Schleper C."/>
            <person name="Guy L."/>
            <person name="Ettema T.J."/>
        </authorList>
    </citation>
    <scope>NUCLEOTIDE SEQUENCE</scope>
</reference>
<evidence type="ECO:0000313" key="1">
    <source>
        <dbReference type="EMBL" id="KKN13384.1"/>
    </source>
</evidence>
<name>A0A0F9N623_9ZZZZ</name>
<comment type="caution">
    <text evidence="1">The sequence shown here is derived from an EMBL/GenBank/DDBJ whole genome shotgun (WGS) entry which is preliminary data.</text>
</comment>
<sequence length="71" mass="8278">MFVMFVICKNDYPWAICPKNTTGEQARYIAKIKQIEFNKNFAIGCPRVYMHVQTVDMLTNTQMNALLSRTE</sequence>
<protein>
    <submittedName>
        <fullName evidence="1">Uncharacterized protein</fullName>
    </submittedName>
</protein>
<proteinExistence type="predicted"/>
<gene>
    <name evidence="1" type="ORF">LCGC14_1007030</name>
</gene>
<dbReference type="EMBL" id="LAZR01003929">
    <property type="protein sequence ID" value="KKN13384.1"/>
    <property type="molecule type" value="Genomic_DNA"/>
</dbReference>
<organism evidence="1">
    <name type="scientific">marine sediment metagenome</name>
    <dbReference type="NCBI Taxonomy" id="412755"/>
    <lineage>
        <taxon>unclassified sequences</taxon>
        <taxon>metagenomes</taxon>
        <taxon>ecological metagenomes</taxon>
    </lineage>
</organism>
<accession>A0A0F9N623</accession>